<evidence type="ECO:0008006" key="3">
    <source>
        <dbReference type="Google" id="ProtNLM"/>
    </source>
</evidence>
<keyword evidence="2" id="KW-1185">Reference proteome</keyword>
<gene>
    <name evidence="1" type="ORF">C8Q71DRAFT_797347</name>
</gene>
<name>A0ABQ8KEH2_9APHY</name>
<dbReference type="GeneID" id="72006473"/>
<proteinExistence type="predicted"/>
<evidence type="ECO:0000313" key="2">
    <source>
        <dbReference type="Proteomes" id="UP000814176"/>
    </source>
</evidence>
<sequence length="386" mass="43737">MGEVTAALKAVEDTPRDVPLRLLLSSMSLAKQLVTKLPTWEDHGWIGVQGSLLFRALVNQLRQRCAPTTLGMVSCAKEYEVRNSAIDLAKERYLSQRSVSVSPKIDRSFDLSGAKLATLTQAIAYKGILSKRGTVDRPRTTGRVRATLERTSKPGDPAPPAQMLWKSLRNRDIHRRIVDFLWKGLHDAHKIGAFWVHIPGYEDRADCRRCGARESLAHIVTECHLPGQDLIWSMTGAMWKKKARAWSKPSLEDVLAVGLGRYPRPANTKPREDLARLWRIIVPEAAYLVWKLRCERVIEHADDPDWTHSTREITRRWYAAMNRRLQLDLIATRKSFGLLAKSELMVMATWTGTIGDEQGLMEYWTRLPRVLVGIDPGFCRTAIDPG</sequence>
<organism evidence="1 2">
    <name type="scientific">Rhodofomes roseus</name>
    <dbReference type="NCBI Taxonomy" id="34475"/>
    <lineage>
        <taxon>Eukaryota</taxon>
        <taxon>Fungi</taxon>
        <taxon>Dikarya</taxon>
        <taxon>Basidiomycota</taxon>
        <taxon>Agaricomycotina</taxon>
        <taxon>Agaricomycetes</taxon>
        <taxon>Polyporales</taxon>
        <taxon>Rhodofomes</taxon>
    </lineage>
</organism>
<reference evidence="1 2" key="1">
    <citation type="journal article" date="2021" name="Environ. Microbiol.">
        <title>Gene family expansions and transcriptome signatures uncover fungal adaptations to wood decay.</title>
        <authorList>
            <person name="Hage H."/>
            <person name="Miyauchi S."/>
            <person name="Viragh M."/>
            <person name="Drula E."/>
            <person name="Min B."/>
            <person name="Chaduli D."/>
            <person name="Navarro D."/>
            <person name="Favel A."/>
            <person name="Norest M."/>
            <person name="Lesage-Meessen L."/>
            <person name="Balint B."/>
            <person name="Merenyi Z."/>
            <person name="de Eugenio L."/>
            <person name="Morin E."/>
            <person name="Martinez A.T."/>
            <person name="Baldrian P."/>
            <person name="Stursova M."/>
            <person name="Martinez M.J."/>
            <person name="Novotny C."/>
            <person name="Magnuson J.K."/>
            <person name="Spatafora J.W."/>
            <person name="Maurice S."/>
            <person name="Pangilinan J."/>
            <person name="Andreopoulos W."/>
            <person name="LaButti K."/>
            <person name="Hundley H."/>
            <person name="Na H."/>
            <person name="Kuo A."/>
            <person name="Barry K."/>
            <person name="Lipzen A."/>
            <person name="Henrissat B."/>
            <person name="Riley R."/>
            <person name="Ahrendt S."/>
            <person name="Nagy L.G."/>
            <person name="Grigoriev I.V."/>
            <person name="Martin F."/>
            <person name="Rosso M.N."/>
        </authorList>
    </citation>
    <scope>NUCLEOTIDE SEQUENCE [LARGE SCALE GENOMIC DNA]</scope>
    <source>
        <strain evidence="1 2">CIRM-BRFM 1785</strain>
    </source>
</reference>
<accession>A0ABQ8KEH2</accession>
<dbReference type="EMBL" id="JADCUA010000012">
    <property type="protein sequence ID" value="KAH9835833.1"/>
    <property type="molecule type" value="Genomic_DNA"/>
</dbReference>
<dbReference type="Proteomes" id="UP000814176">
    <property type="component" value="Unassembled WGS sequence"/>
</dbReference>
<protein>
    <recommendedName>
        <fullName evidence="3">Reverse transcriptase zinc-binding domain-containing protein</fullName>
    </recommendedName>
</protein>
<evidence type="ECO:0000313" key="1">
    <source>
        <dbReference type="EMBL" id="KAH9835833.1"/>
    </source>
</evidence>
<comment type="caution">
    <text evidence="1">The sequence shown here is derived from an EMBL/GenBank/DDBJ whole genome shotgun (WGS) entry which is preliminary data.</text>
</comment>
<dbReference type="RefSeq" id="XP_047778210.1">
    <property type="nucleotide sequence ID" value="XM_047925741.1"/>
</dbReference>